<keyword evidence="2 8" id="KW-0479">Metal-binding</keyword>
<feature type="domain" description="ATP-dependent RNA helicase DHX29-like UBA" evidence="9">
    <location>
        <begin position="41"/>
        <end position="66"/>
    </location>
</feature>
<evidence type="ECO:0000259" key="9">
    <source>
        <dbReference type="Pfam" id="PF24899"/>
    </source>
</evidence>
<dbReference type="EC" id="1.14.99.n4" evidence="6"/>
<reference evidence="10" key="1">
    <citation type="submission" date="2020-08" db="EMBL/GenBank/DDBJ databases">
        <title>Plant Genome Project.</title>
        <authorList>
            <person name="Zhang R.-G."/>
        </authorList>
    </citation>
    <scope>NUCLEOTIDE SEQUENCE</scope>
    <source>
        <strain evidence="10">WSP0</strain>
        <tissue evidence="10">Leaf</tissue>
    </source>
</reference>
<dbReference type="PANTHER" id="PTHR10543">
    <property type="entry name" value="BETA-CAROTENE DIOXYGENASE"/>
    <property type="match status" value="1"/>
</dbReference>
<comment type="caution">
    <text evidence="10">The sequence shown here is derived from an EMBL/GenBank/DDBJ whole genome shotgun (WGS) entry which is preliminary data.</text>
</comment>
<dbReference type="Proteomes" id="UP000823749">
    <property type="component" value="Chromosome 11"/>
</dbReference>
<comment type="catalytic activity">
    <reaction evidence="7">
        <text>all-trans-zeaxanthin + 2 O2 = 4,9-dimethyldodeca-2,4,6,8,10-pentaenedial + 2 (3R)-hydroxy-beta-ionone</text>
        <dbReference type="Rhea" id="RHEA:26393"/>
        <dbReference type="ChEBI" id="CHEBI:15379"/>
        <dbReference type="ChEBI" id="CHEBI:27547"/>
        <dbReference type="ChEBI" id="CHEBI:53171"/>
        <dbReference type="ChEBI" id="CHEBI:53173"/>
        <dbReference type="EC" id="1.14.99.n4"/>
    </reaction>
</comment>
<evidence type="ECO:0000256" key="7">
    <source>
        <dbReference type="ARBA" id="ARBA00048709"/>
    </source>
</evidence>
<dbReference type="PANTHER" id="PTHR10543:SF89">
    <property type="entry name" value="CAROTENOID 9,10(9',10')-CLEAVAGE DIOXYGENASE 1"/>
    <property type="match status" value="1"/>
</dbReference>
<evidence type="ECO:0000256" key="6">
    <source>
        <dbReference type="ARBA" id="ARBA00039084"/>
    </source>
</evidence>
<evidence type="ECO:0000256" key="4">
    <source>
        <dbReference type="ARBA" id="ARBA00023002"/>
    </source>
</evidence>
<feature type="binding site" evidence="8">
    <location>
        <position position="34"/>
    </location>
    <ligand>
        <name>Fe cation</name>
        <dbReference type="ChEBI" id="CHEBI:24875"/>
        <note>catalytic</note>
    </ligand>
</feature>
<name>A0AAV6IEN4_9ERIC</name>
<dbReference type="InterPro" id="IPR056890">
    <property type="entry name" value="UBA_DHX29-like"/>
</dbReference>
<dbReference type="AlphaFoldDB" id="A0AAV6IEN4"/>
<protein>
    <recommendedName>
        <fullName evidence="6">carotenoid 9,10-dioxygenase</fullName>
        <ecNumber evidence="6">1.14.99.n4</ecNumber>
    </recommendedName>
</protein>
<keyword evidence="3" id="KW-0223">Dioxygenase</keyword>
<keyword evidence="5 8" id="KW-0408">Iron</keyword>
<evidence type="ECO:0000256" key="3">
    <source>
        <dbReference type="ARBA" id="ARBA00022964"/>
    </source>
</evidence>
<dbReference type="EMBL" id="JACTNZ010000011">
    <property type="protein sequence ID" value="KAG5525804.1"/>
    <property type="molecule type" value="Genomic_DNA"/>
</dbReference>
<dbReference type="Pfam" id="PF24899">
    <property type="entry name" value="UBA_DHX29"/>
    <property type="match status" value="2"/>
</dbReference>
<evidence type="ECO:0000256" key="8">
    <source>
        <dbReference type="PIRSR" id="PIRSR604294-1"/>
    </source>
</evidence>
<evidence type="ECO:0000256" key="1">
    <source>
        <dbReference type="ARBA" id="ARBA00006787"/>
    </source>
</evidence>
<comment type="cofactor">
    <cofactor evidence="8">
        <name>Fe(2+)</name>
        <dbReference type="ChEBI" id="CHEBI:29033"/>
    </cofactor>
    <text evidence="8">Binds 1 Fe(2+) ion per subunit.</text>
</comment>
<evidence type="ECO:0000313" key="10">
    <source>
        <dbReference type="EMBL" id="KAG5525804.1"/>
    </source>
</evidence>
<proteinExistence type="inferred from homology"/>
<dbReference type="GO" id="GO:0010436">
    <property type="term" value="F:carotenoid dioxygenase activity"/>
    <property type="evidence" value="ECO:0007669"/>
    <property type="project" value="TreeGrafter"/>
</dbReference>
<keyword evidence="11" id="KW-1185">Reference proteome</keyword>
<sequence length="219" mass="23404">MSRKSAVNVIDAKTMSADPVAVVELPNRVPYGFHAHFVTEDGASLEAALDWLCLNLPGNELPLKFSTGTSLYTNEGGAVGIISTSRKDWGPSVDSSAKIEEETPELNDGASLEAALDWLCLNLPGNELPLKFSTGTSLYTNEAVNVIDAKTMSADPVAVVELPNRVPYGFHALFVTECVVGFFLLKEDISGPRGSDVVILLRKCRRIPAAAAVCAIQVL</sequence>
<dbReference type="Pfam" id="PF03055">
    <property type="entry name" value="RPE65"/>
    <property type="match status" value="2"/>
</dbReference>
<dbReference type="GO" id="GO:0016787">
    <property type="term" value="F:hydrolase activity"/>
    <property type="evidence" value="ECO:0007669"/>
    <property type="project" value="UniProtKB-KW"/>
</dbReference>
<evidence type="ECO:0000313" key="11">
    <source>
        <dbReference type="Proteomes" id="UP000823749"/>
    </source>
</evidence>
<dbReference type="GO" id="GO:0016121">
    <property type="term" value="P:carotene catabolic process"/>
    <property type="evidence" value="ECO:0007669"/>
    <property type="project" value="TreeGrafter"/>
</dbReference>
<evidence type="ECO:0000256" key="2">
    <source>
        <dbReference type="ARBA" id="ARBA00022723"/>
    </source>
</evidence>
<feature type="domain" description="ATP-dependent RNA helicase DHX29-like UBA" evidence="9">
    <location>
        <begin position="106"/>
        <end position="133"/>
    </location>
</feature>
<dbReference type="GO" id="GO:0004386">
    <property type="term" value="F:helicase activity"/>
    <property type="evidence" value="ECO:0007669"/>
    <property type="project" value="UniProtKB-KW"/>
</dbReference>
<dbReference type="InterPro" id="IPR004294">
    <property type="entry name" value="Carotenoid_Oase"/>
</dbReference>
<organism evidence="10 11">
    <name type="scientific">Rhododendron griersonianum</name>
    <dbReference type="NCBI Taxonomy" id="479676"/>
    <lineage>
        <taxon>Eukaryota</taxon>
        <taxon>Viridiplantae</taxon>
        <taxon>Streptophyta</taxon>
        <taxon>Embryophyta</taxon>
        <taxon>Tracheophyta</taxon>
        <taxon>Spermatophyta</taxon>
        <taxon>Magnoliopsida</taxon>
        <taxon>eudicotyledons</taxon>
        <taxon>Gunneridae</taxon>
        <taxon>Pentapetalae</taxon>
        <taxon>asterids</taxon>
        <taxon>Ericales</taxon>
        <taxon>Ericaceae</taxon>
        <taxon>Ericoideae</taxon>
        <taxon>Rhodoreae</taxon>
        <taxon>Rhododendron</taxon>
    </lineage>
</organism>
<dbReference type="GO" id="GO:0009570">
    <property type="term" value="C:chloroplast stroma"/>
    <property type="evidence" value="ECO:0007669"/>
    <property type="project" value="TreeGrafter"/>
</dbReference>
<accession>A0AAV6IEN4</accession>
<comment type="similarity">
    <text evidence="1">Belongs to the carotenoid oxygenase family.</text>
</comment>
<keyword evidence="4" id="KW-0560">Oxidoreductase</keyword>
<gene>
    <name evidence="10" type="ORF">RHGRI_032181</name>
</gene>
<evidence type="ECO:0000256" key="5">
    <source>
        <dbReference type="ARBA" id="ARBA00023004"/>
    </source>
</evidence>
<dbReference type="GO" id="GO:0046872">
    <property type="term" value="F:metal ion binding"/>
    <property type="evidence" value="ECO:0007669"/>
    <property type="project" value="UniProtKB-KW"/>
</dbReference>